<evidence type="ECO:0000256" key="3">
    <source>
        <dbReference type="ARBA" id="ARBA00022741"/>
    </source>
</evidence>
<dbReference type="PANTHER" id="PTHR43776:SF7">
    <property type="entry name" value="D,D-DIPEPTIDE TRANSPORT ATP-BINDING PROTEIN DDPF-RELATED"/>
    <property type="match status" value="1"/>
</dbReference>
<dbReference type="SMART" id="SM00382">
    <property type="entry name" value="AAA"/>
    <property type="match status" value="2"/>
</dbReference>
<dbReference type="InterPro" id="IPR050319">
    <property type="entry name" value="ABC_transp_ATP-bind"/>
</dbReference>
<comment type="caution">
    <text evidence="6">The sequence shown here is derived from an EMBL/GenBank/DDBJ whole genome shotgun (WGS) entry which is preliminary data.</text>
</comment>
<feature type="domain" description="ABC transporter" evidence="5">
    <location>
        <begin position="7"/>
        <end position="250"/>
    </location>
</feature>
<dbReference type="EMBL" id="VFPA01000004">
    <property type="protein sequence ID" value="TQM06061.1"/>
    <property type="molecule type" value="Genomic_DNA"/>
</dbReference>
<dbReference type="PANTHER" id="PTHR43776">
    <property type="entry name" value="TRANSPORT ATP-BINDING PROTEIN"/>
    <property type="match status" value="1"/>
</dbReference>
<evidence type="ECO:0000256" key="2">
    <source>
        <dbReference type="ARBA" id="ARBA00022448"/>
    </source>
</evidence>
<evidence type="ECO:0000256" key="1">
    <source>
        <dbReference type="ARBA" id="ARBA00005417"/>
    </source>
</evidence>
<evidence type="ECO:0000259" key="5">
    <source>
        <dbReference type="PROSITE" id="PS50893"/>
    </source>
</evidence>
<dbReference type="RefSeq" id="WP_142059667.1">
    <property type="nucleotide sequence ID" value="NZ_VFPA01000004.1"/>
</dbReference>
<dbReference type="InterPro" id="IPR017871">
    <property type="entry name" value="ABC_transporter-like_CS"/>
</dbReference>
<keyword evidence="4 6" id="KW-0067">ATP-binding</keyword>
<proteinExistence type="inferred from homology"/>
<organism evidence="6 7">
    <name type="scientific">Pseudonocardia kunmingensis</name>
    <dbReference type="NCBI Taxonomy" id="630975"/>
    <lineage>
        <taxon>Bacteria</taxon>
        <taxon>Bacillati</taxon>
        <taxon>Actinomycetota</taxon>
        <taxon>Actinomycetes</taxon>
        <taxon>Pseudonocardiales</taxon>
        <taxon>Pseudonocardiaceae</taxon>
        <taxon>Pseudonocardia</taxon>
    </lineage>
</organism>
<dbReference type="InterPro" id="IPR003439">
    <property type="entry name" value="ABC_transporter-like_ATP-bd"/>
</dbReference>
<gene>
    <name evidence="6" type="ORF">FB558_6296</name>
</gene>
<dbReference type="Pfam" id="PF00005">
    <property type="entry name" value="ABC_tran"/>
    <property type="match status" value="2"/>
</dbReference>
<dbReference type="GO" id="GO:0055085">
    <property type="term" value="P:transmembrane transport"/>
    <property type="evidence" value="ECO:0007669"/>
    <property type="project" value="UniProtKB-ARBA"/>
</dbReference>
<dbReference type="PROSITE" id="PS50893">
    <property type="entry name" value="ABC_TRANSPORTER_2"/>
    <property type="match status" value="2"/>
</dbReference>
<dbReference type="CDD" id="cd03257">
    <property type="entry name" value="ABC_NikE_OppD_transporters"/>
    <property type="match status" value="1"/>
</dbReference>
<evidence type="ECO:0000313" key="7">
    <source>
        <dbReference type="Proteomes" id="UP000315677"/>
    </source>
</evidence>
<keyword evidence="7" id="KW-1185">Reference proteome</keyword>
<dbReference type="SUPFAM" id="SSF52540">
    <property type="entry name" value="P-loop containing nucleoside triphosphate hydrolases"/>
    <property type="match status" value="2"/>
</dbReference>
<dbReference type="GO" id="GO:0016887">
    <property type="term" value="F:ATP hydrolysis activity"/>
    <property type="evidence" value="ECO:0007669"/>
    <property type="project" value="InterPro"/>
</dbReference>
<dbReference type="InterPro" id="IPR003593">
    <property type="entry name" value="AAA+_ATPase"/>
</dbReference>
<keyword evidence="3" id="KW-0547">Nucleotide-binding</keyword>
<evidence type="ECO:0000313" key="6">
    <source>
        <dbReference type="EMBL" id="TQM06061.1"/>
    </source>
</evidence>
<feature type="domain" description="ABC transporter" evidence="5">
    <location>
        <begin position="269"/>
        <end position="522"/>
    </location>
</feature>
<dbReference type="Gene3D" id="3.40.50.300">
    <property type="entry name" value="P-loop containing nucleotide triphosphate hydrolases"/>
    <property type="match status" value="2"/>
</dbReference>
<keyword evidence="2" id="KW-0813">Transport</keyword>
<sequence length="522" mass="53685">MTAPNAVSVHALTVAAPTGRLVLDRVHLDVPGGAAVALVGESGAGKTTLALTLLGHLGPGLRRTAGEVLVAGVAPLMLSSRARRAFRRSEIAWLGQDPAASLTPTRRVSDLVGEVAPGPRPARRDAVCAALEALGLPIDAAFLHRHPHEISGGQRRRVALARALVRRPRVLVLDEPVTGLDPDARAQVVDEIGLVRRTAGCTLVVISHDLGAVRDLAEQTVILDAGRVVEAGGSAATLAAPTSPVTRRLIDAATPVGLRAAPAPGPATLRVTDLGAAHGRQPVFQGVSFTLGPGECLALSGSSGIGKSTLARTILGLHIPTHGQVALDDVGLAPGVHDRSAGQRRAIAYVPQDPATSLNPARTVHATLARAVAHGALTRDAVTRGATTRGAPAWSSQRVAVARLLAAVGLEPDTASRRPTELSGGQRQRVALARALAGQPRVLVCDEVTSALDPTVGAAVLDLLDRLRREHHLCILLITHEPGAAGRVATRAHTLTATGLLGDPAADVPAASALNGADHVHR</sequence>
<dbReference type="AlphaFoldDB" id="A0A543D9P4"/>
<dbReference type="GO" id="GO:0005524">
    <property type="term" value="F:ATP binding"/>
    <property type="evidence" value="ECO:0007669"/>
    <property type="project" value="UniProtKB-KW"/>
</dbReference>
<comment type="similarity">
    <text evidence="1">Belongs to the ABC transporter superfamily.</text>
</comment>
<reference evidence="6 7" key="1">
    <citation type="submission" date="2019-06" db="EMBL/GenBank/DDBJ databases">
        <title>Sequencing the genomes of 1000 actinobacteria strains.</title>
        <authorList>
            <person name="Klenk H.-P."/>
        </authorList>
    </citation>
    <scope>NUCLEOTIDE SEQUENCE [LARGE SCALE GENOMIC DNA]</scope>
    <source>
        <strain evidence="6 7">DSM 45301</strain>
    </source>
</reference>
<dbReference type="Proteomes" id="UP000315677">
    <property type="component" value="Unassembled WGS sequence"/>
</dbReference>
<evidence type="ECO:0000256" key="4">
    <source>
        <dbReference type="ARBA" id="ARBA00022840"/>
    </source>
</evidence>
<dbReference type="InterPro" id="IPR027417">
    <property type="entry name" value="P-loop_NTPase"/>
</dbReference>
<protein>
    <submittedName>
        <fullName evidence="6">Peptide/nickel transport system ATP-binding protein</fullName>
    </submittedName>
</protein>
<dbReference type="OrthoDB" id="3169708at2"/>
<name>A0A543D9P4_9PSEU</name>
<dbReference type="PROSITE" id="PS00211">
    <property type="entry name" value="ABC_TRANSPORTER_1"/>
    <property type="match status" value="2"/>
</dbReference>
<accession>A0A543D9P4</accession>